<keyword evidence="2" id="KW-1185">Reference proteome</keyword>
<reference evidence="2" key="1">
    <citation type="journal article" date="2025" name="Aquaculture">
        <title>Assessment of the bioflocculant production and safety properties of Metabacillus hrfriensis sp. nov. based on phenotypic and whole-genome sequencing analysis.</title>
        <authorList>
            <person name="Zhang R."/>
            <person name="Zhao Z."/>
            <person name="Luo L."/>
            <person name="Wang S."/>
            <person name="Guo K."/>
            <person name="Xu W."/>
        </authorList>
    </citation>
    <scope>NUCLEOTIDE SEQUENCE [LARGE SCALE GENOMIC DNA]</scope>
    <source>
        <strain evidence="2">CT-WN-B3</strain>
    </source>
</reference>
<dbReference type="Proteomes" id="UP001226091">
    <property type="component" value="Chromosome"/>
</dbReference>
<protein>
    <submittedName>
        <fullName evidence="1">CYTH domain-containing protein</fullName>
    </submittedName>
</protein>
<name>A0ACD4RET5_9BACI</name>
<evidence type="ECO:0000313" key="2">
    <source>
        <dbReference type="Proteomes" id="UP001226091"/>
    </source>
</evidence>
<proteinExistence type="predicted"/>
<accession>A0ACD4RET5</accession>
<dbReference type="EMBL" id="CP126116">
    <property type="protein sequence ID" value="WHZ58902.1"/>
    <property type="molecule type" value="Genomic_DNA"/>
</dbReference>
<sequence>MTQEIEIEYKNLLTENEFSRLTDFFQISDDDFRHQENHYFDTPEFHLKKLGAALRIRFKNGRYVLTLKEPAPVGLLETHQEITEKKAAELLSSASALPKGQVLERILLLGILSEGISFFGTLSTNRAEKTYKNGLIVLDHSRYINKEDYEVEYEVLDAEEGLLAFHELLASLQIPLRTTPNKIKRFYDHKRQIANEKELNSGN</sequence>
<evidence type="ECO:0000313" key="1">
    <source>
        <dbReference type="EMBL" id="WHZ58902.1"/>
    </source>
</evidence>
<gene>
    <name evidence="1" type="ORF">QLQ22_06070</name>
</gene>
<organism evidence="1 2">
    <name type="scientific">Metabacillus hrfriensis</name>
    <dbReference type="NCBI Taxonomy" id="3048891"/>
    <lineage>
        <taxon>Bacteria</taxon>
        <taxon>Bacillati</taxon>
        <taxon>Bacillota</taxon>
        <taxon>Bacilli</taxon>
        <taxon>Bacillales</taxon>
        <taxon>Bacillaceae</taxon>
        <taxon>Metabacillus</taxon>
    </lineage>
</organism>